<evidence type="ECO:0000259" key="1">
    <source>
        <dbReference type="Pfam" id="PF25311"/>
    </source>
</evidence>
<gene>
    <name evidence="2" type="ORF">DFR76_10565</name>
</gene>
<dbReference type="AlphaFoldDB" id="A0A370I570"/>
<dbReference type="Proteomes" id="UP000254869">
    <property type="component" value="Unassembled WGS sequence"/>
</dbReference>
<accession>A0A370I570</accession>
<dbReference type="Pfam" id="PF25311">
    <property type="entry name" value="WDGH"/>
    <property type="match status" value="1"/>
</dbReference>
<sequence>MISDGHHTFAELYEYRMLYNALLFNEWAATGSHDVHKSLRHSDGELCLGGGWFIVVATLPGGQISNHYPVEHWGKFRIPPRDVAAEWDGHTCGDAAARMTRLLTAA</sequence>
<dbReference type="STRING" id="1210086.GCA_001613105_04114"/>
<protein>
    <recommendedName>
        <fullName evidence="1">WDGH domain-containing protein</fullName>
    </recommendedName>
</protein>
<organism evidence="2 3">
    <name type="scientific">Nocardia pseudobrasiliensis</name>
    <dbReference type="NCBI Taxonomy" id="45979"/>
    <lineage>
        <taxon>Bacteria</taxon>
        <taxon>Bacillati</taxon>
        <taxon>Actinomycetota</taxon>
        <taxon>Actinomycetes</taxon>
        <taxon>Mycobacteriales</taxon>
        <taxon>Nocardiaceae</taxon>
        <taxon>Nocardia</taxon>
    </lineage>
</organism>
<comment type="caution">
    <text evidence="2">The sequence shown here is derived from an EMBL/GenBank/DDBJ whole genome shotgun (WGS) entry which is preliminary data.</text>
</comment>
<evidence type="ECO:0000313" key="2">
    <source>
        <dbReference type="EMBL" id="RDI65750.1"/>
    </source>
</evidence>
<proteinExistence type="predicted"/>
<dbReference type="EMBL" id="QQBC01000005">
    <property type="protein sequence ID" value="RDI65750.1"/>
    <property type="molecule type" value="Genomic_DNA"/>
</dbReference>
<name>A0A370I570_9NOCA</name>
<dbReference type="RefSeq" id="WP_067999970.1">
    <property type="nucleotide sequence ID" value="NZ_QQBC01000005.1"/>
</dbReference>
<feature type="domain" description="WDGH" evidence="1">
    <location>
        <begin position="2"/>
        <end position="101"/>
    </location>
</feature>
<dbReference type="InterPro" id="IPR057362">
    <property type="entry name" value="WDGH"/>
</dbReference>
<keyword evidence="3" id="KW-1185">Reference proteome</keyword>
<reference evidence="2 3" key="1">
    <citation type="submission" date="2018-07" db="EMBL/GenBank/DDBJ databases">
        <title>Genomic Encyclopedia of Type Strains, Phase IV (KMG-IV): sequencing the most valuable type-strain genomes for metagenomic binning, comparative biology and taxonomic classification.</title>
        <authorList>
            <person name="Goeker M."/>
        </authorList>
    </citation>
    <scope>NUCLEOTIDE SEQUENCE [LARGE SCALE GENOMIC DNA]</scope>
    <source>
        <strain evidence="2 3">DSM 44290</strain>
    </source>
</reference>
<evidence type="ECO:0000313" key="3">
    <source>
        <dbReference type="Proteomes" id="UP000254869"/>
    </source>
</evidence>